<dbReference type="OrthoDB" id="8901462at2"/>
<dbReference type="RefSeq" id="WP_090020013.1">
    <property type="nucleotide sequence ID" value="NZ_FNCE01000006.1"/>
</dbReference>
<sequence length="187" mass="20231">MTESGTDYPVARTLQLGVNRVEDRLVLIAHTVRDGPRAAWFTRRLLRQLLNRYASFLAESSPTAAQADPAQRGEILQMEHISALETGGDGGDNPGGASDPAAHFLVTEAHLQARKGAIVLALDGLRRHGDGADGTARERVCALTLDRPNAHKILDVLKRKSDEAGWDLPAPSDWTEAPRPTKADTVN</sequence>
<reference evidence="2 3" key="1">
    <citation type="submission" date="2016-10" db="EMBL/GenBank/DDBJ databases">
        <authorList>
            <person name="de Groot N.N."/>
        </authorList>
    </citation>
    <scope>NUCLEOTIDE SEQUENCE [LARGE SCALE GENOMIC DNA]</scope>
    <source>
        <strain evidence="2 3">DSM 25584</strain>
    </source>
</reference>
<dbReference type="AlphaFoldDB" id="A0A1G7RYA0"/>
<evidence type="ECO:0000313" key="2">
    <source>
        <dbReference type="EMBL" id="SDG15745.1"/>
    </source>
</evidence>
<protein>
    <submittedName>
        <fullName evidence="2">Uncharacterized protein</fullName>
    </submittedName>
</protein>
<dbReference type="EMBL" id="FNCE01000006">
    <property type="protein sequence ID" value="SDG15745.1"/>
    <property type="molecule type" value="Genomic_DNA"/>
</dbReference>
<evidence type="ECO:0000256" key="1">
    <source>
        <dbReference type="SAM" id="MobiDB-lite"/>
    </source>
</evidence>
<accession>A0A1G7RYA0</accession>
<organism evidence="2 3">
    <name type="scientific">Limimonas halophila</name>
    <dbReference type="NCBI Taxonomy" id="1082479"/>
    <lineage>
        <taxon>Bacteria</taxon>
        <taxon>Pseudomonadati</taxon>
        <taxon>Pseudomonadota</taxon>
        <taxon>Alphaproteobacteria</taxon>
        <taxon>Rhodospirillales</taxon>
        <taxon>Rhodovibrionaceae</taxon>
        <taxon>Limimonas</taxon>
    </lineage>
</organism>
<evidence type="ECO:0000313" key="3">
    <source>
        <dbReference type="Proteomes" id="UP000199415"/>
    </source>
</evidence>
<dbReference type="STRING" id="1082479.SAMN05216241_10647"/>
<feature type="region of interest" description="Disordered" evidence="1">
    <location>
        <begin position="161"/>
        <end position="187"/>
    </location>
</feature>
<keyword evidence="3" id="KW-1185">Reference proteome</keyword>
<gene>
    <name evidence="2" type="ORF">SAMN05216241_10647</name>
</gene>
<dbReference type="Proteomes" id="UP000199415">
    <property type="component" value="Unassembled WGS sequence"/>
</dbReference>
<proteinExistence type="predicted"/>
<name>A0A1G7RYA0_9PROT</name>